<dbReference type="InterPro" id="IPR050962">
    <property type="entry name" value="Phosphate-bind_PstS"/>
</dbReference>
<dbReference type="Pfam" id="PF12849">
    <property type="entry name" value="PBP_like_2"/>
    <property type="match status" value="1"/>
</dbReference>
<evidence type="ECO:0000256" key="3">
    <source>
        <dbReference type="ARBA" id="ARBA00022592"/>
    </source>
</evidence>
<keyword evidence="2 4" id="KW-0813">Transport</keyword>
<name>A0A4Q5MZD9_9MICO</name>
<dbReference type="Proteomes" id="UP000293764">
    <property type="component" value="Unassembled WGS sequence"/>
</dbReference>
<accession>A0A4Q5MZD9</accession>
<comment type="similarity">
    <text evidence="1 4">Belongs to the PstS family.</text>
</comment>
<feature type="binding site" evidence="5">
    <location>
        <position position="115"/>
    </location>
    <ligand>
        <name>phosphate</name>
        <dbReference type="ChEBI" id="CHEBI:43474"/>
    </ligand>
</feature>
<dbReference type="PIRSF" id="PIRSF002756">
    <property type="entry name" value="PstS"/>
    <property type="match status" value="1"/>
</dbReference>
<proteinExistence type="inferred from homology"/>
<dbReference type="PANTHER" id="PTHR42996">
    <property type="entry name" value="PHOSPHATE-BINDING PROTEIN PSTS"/>
    <property type="match status" value="1"/>
</dbReference>
<evidence type="ECO:0000313" key="9">
    <source>
        <dbReference type="Proteomes" id="UP000293764"/>
    </source>
</evidence>
<dbReference type="GO" id="GO:0042301">
    <property type="term" value="F:phosphate ion binding"/>
    <property type="evidence" value="ECO:0007669"/>
    <property type="project" value="InterPro"/>
</dbReference>
<dbReference type="Gene3D" id="3.40.190.10">
    <property type="entry name" value="Periplasmic binding protein-like II"/>
    <property type="match status" value="2"/>
</dbReference>
<dbReference type="InterPro" id="IPR005673">
    <property type="entry name" value="ABC_phos-bd_PstS"/>
</dbReference>
<dbReference type="GO" id="GO:0043190">
    <property type="term" value="C:ATP-binding cassette (ABC) transporter complex"/>
    <property type="evidence" value="ECO:0007669"/>
    <property type="project" value="InterPro"/>
</dbReference>
<dbReference type="OrthoDB" id="9801510at2"/>
<dbReference type="EMBL" id="SDWW01000019">
    <property type="protein sequence ID" value="RYV51222.1"/>
    <property type="molecule type" value="Genomic_DNA"/>
</dbReference>
<dbReference type="InterPro" id="IPR024370">
    <property type="entry name" value="PBP_domain"/>
</dbReference>
<organism evidence="8 9">
    <name type="scientific">Pengzhenrongella frigida</name>
    <dbReference type="NCBI Taxonomy" id="1259133"/>
    <lineage>
        <taxon>Bacteria</taxon>
        <taxon>Bacillati</taxon>
        <taxon>Actinomycetota</taxon>
        <taxon>Actinomycetes</taxon>
        <taxon>Micrococcales</taxon>
        <taxon>Pengzhenrongella</taxon>
    </lineage>
</organism>
<dbReference type="CDD" id="cd13565">
    <property type="entry name" value="PBP2_PstS"/>
    <property type="match status" value="1"/>
</dbReference>
<sequence>MRRPSTTGRTNVKLSLHRRVGAVALTGALAISLAACGSDNATGDAATAGTDTAAASDLSGDLNAAGSSAQESAMEAWRAGFQATNPSVNVNYDPVGSGGGRTQFLEGGVQFAGSDAALSDEEIETSKETCVGGQAINLPTYISPIAVVFNLEGVKELNLSPAVIAGIFDQKITNWNAAEIAADNPGVTLPDLAISPVNRSDDSGTTKNFTDYLASTAPDAWPYKADGVFPVAGGQSAQGTSGVIQTVQGGNGTITYADSSKVGELGTAKIKVGDAWVGHSPEGAAIAVDASPRVEGRIPTDIAIKIDRNTTEADAYPLVLTTYEIACTVYADANDAALVKAFLSYVVSDEGQTASASAAGSAPISAELAAEVQAAIDTIKAAA</sequence>
<evidence type="ECO:0000256" key="2">
    <source>
        <dbReference type="ARBA" id="ARBA00022448"/>
    </source>
</evidence>
<keyword evidence="3 4" id="KW-0592">Phosphate transport</keyword>
<reference evidence="8 9" key="1">
    <citation type="submission" date="2019-01" db="EMBL/GenBank/DDBJ databases">
        <title>Novel species of Cellulomonas.</title>
        <authorList>
            <person name="Liu Q."/>
            <person name="Xin Y.-H."/>
        </authorList>
    </citation>
    <scope>NUCLEOTIDE SEQUENCE [LARGE SCALE GENOMIC DNA]</scope>
    <source>
        <strain evidence="8 9">HLT2-17</strain>
    </source>
</reference>
<evidence type="ECO:0000256" key="4">
    <source>
        <dbReference type="PIRNR" id="PIRNR002756"/>
    </source>
</evidence>
<feature type="binding site" evidence="5">
    <location>
        <position position="97"/>
    </location>
    <ligand>
        <name>phosphate</name>
        <dbReference type="ChEBI" id="CHEBI:43474"/>
    </ligand>
</feature>
<keyword evidence="6" id="KW-0732">Signal</keyword>
<protein>
    <recommendedName>
        <fullName evidence="4">Phosphate-binding protein</fullName>
    </recommendedName>
</protein>
<evidence type="ECO:0000256" key="6">
    <source>
        <dbReference type="SAM" id="SignalP"/>
    </source>
</evidence>
<feature type="binding site" evidence="5">
    <location>
        <begin position="203"/>
        <end position="205"/>
    </location>
    <ligand>
        <name>phosphate</name>
        <dbReference type="ChEBI" id="CHEBI:43474"/>
    </ligand>
</feature>
<feature type="domain" description="PBP" evidence="7">
    <location>
        <begin position="53"/>
        <end position="350"/>
    </location>
</feature>
<evidence type="ECO:0000256" key="5">
    <source>
        <dbReference type="PIRSR" id="PIRSR002756-1"/>
    </source>
</evidence>
<dbReference type="PANTHER" id="PTHR42996:SF1">
    <property type="entry name" value="PHOSPHATE-BINDING PROTEIN PSTS"/>
    <property type="match status" value="1"/>
</dbReference>
<dbReference type="AlphaFoldDB" id="A0A4Q5MZD9"/>
<feature type="signal peptide" evidence="6">
    <location>
        <begin position="1"/>
        <end position="37"/>
    </location>
</feature>
<keyword evidence="9" id="KW-1185">Reference proteome</keyword>
<comment type="caution">
    <text evidence="8">The sequence shown here is derived from an EMBL/GenBank/DDBJ whole genome shotgun (WGS) entry which is preliminary data.</text>
</comment>
<dbReference type="GO" id="GO:0035435">
    <property type="term" value="P:phosphate ion transmembrane transport"/>
    <property type="evidence" value="ECO:0007669"/>
    <property type="project" value="InterPro"/>
</dbReference>
<feature type="binding site" evidence="5">
    <location>
        <begin position="67"/>
        <end position="69"/>
    </location>
    <ligand>
        <name>phosphate</name>
        <dbReference type="ChEBI" id="CHEBI:43474"/>
    </ligand>
</feature>
<gene>
    <name evidence="8" type="ORF">EUA98_09380</name>
</gene>
<evidence type="ECO:0000259" key="7">
    <source>
        <dbReference type="Pfam" id="PF12849"/>
    </source>
</evidence>
<dbReference type="SUPFAM" id="SSF53850">
    <property type="entry name" value="Periplasmic binding protein-like II"/>
    <property type="match status" value="1"/>
</dbReference>
<evidence type="ECO:0000256" key="1">
    <source>
        <dbReference type="ARBA" id="ARBA00008725"/>
    </source>
</evidence>
<feature type="chain" id="PRO_5038333787" description="Phosphate-binding protein" evidence="6">
    <location>
        <begin position="38"/>
        <end position="383"/>
    </location>
</feature>
<evidence type="ECO:0000313" key="8">
    <source>
        <dbReference type="EMBL" id="RYV51222.1"/>
    </source>
</evidence>